<protein>
    <submittedName>
        <fullName evidence="1">Serine/threonine protein kinase</fullName>
    </submittedName>
</protein>
<reference evidence="1" key="1">
    <citation type="submission" date="2021-04" db="EMBL/GenBank/DDBJ databases">
        <title>Sequencing of actinobacteria type strains.</title>
        <authorList>
            <person name="Nguyen G.-S."/>
            <person name="Wentzel A."/>
        </authorList>
    </citation>
    <scope>NUCLEOTIDE SEQUENCE</scope>
    <source>
        <strain evidence="1">DSM 42095</strain>
    </source>
</reference>
<keyword evidence="1" id="KW-0808">Transferase</keyword>
<accession>A0A8T4J7M9</accession>
<keyword evidence="1" id="KW-0723">Serine/threonine-protein kinase</keyword>
<comment type="caution">
    <text evidence="1">The sequence shown here is derived from an EMBL/GenBank/DDBJ whole genome shotgun (WGS) entry which is preliminary data.</text>
</comment>
<keyword evidence="2" id="KW-1185">Reference proteome</keyword>
<dbReference type="Proteomes" id="UP000675554">
    <property type="component" value="Unassembled WGS sequence"/>
</dbReference>
<evidence type="ECO:0000313" key="1">
    <source>
        <dbReference type="EMBL" id="MBR7678347.1"/>
    </source>
</evidence>
<feature type="non-terminal residue" evidence="1">
    <location>
        <position position="1"/>
    </location>
</feature>
<dbReference type="AlphaFoldDB" id="A0A8T4J7M9"/>
<evidence type="ECO:0000313" key="2">
    <source>
        <dbReference type="Proteomes" id="UP000675554"/>
    </source>
</evidence>
<keyword evidence="1" id="KW-0418">Kinase</keyword>
<dbReference type="EMBL" id="JAGSMN010001383">
    <property type="protein sequence ID" value="MBR7678347.1"/>
    <property type="molecule type" value="Genomic_DNA"/>
</dbReference>
<name>A0A8T4J7M9_9ACTN</name>
<gene>
    <name evidence="1" type="ORF">KDA82_36350</name>
</gene>
<proteinExistence type="predicted"/>
<dbReference type="GO" id="GO:0004674">
    <property type="term" value="F:protein serine/threonine kinase activity"/>
    <property type="evidence" value="ECO:0007669"/>
    <property type="project" value="UniProtKB-KW"/>
</dbReference>
<sequence>HGGCSYGGSRAYSSSAWRGSVRSWSSCDSPGHSLREIGLTSKKKGVPQVYVQIRCDADCAERTDAVLRSLKVSGS</sequence>
<organism evidence="1 2">
    <name type="scientific">Streptomyces daliensis</name>
    <dbReference type="NCBI Taxonomy" id="299421"/>
    <lineage>
        <taxon>Bacteria</taxon>
        <taxon>Bacillati</taxon>
        <taxon>Actinomycetota</taxon>
        <taxon>Actinomycetes</taxon>
        <taxon>Kitasatosporales</taxon>
        <taxon>Streptomycetaceae</taxon>
        <taxon>Streptomyces</taxon>
    </lineage>
</organism>